<dbReference type="AlphaFoldDB" id="A0A8T2MT13"/>
<keyword evidence="4" id="KW-1185">Reference proteome</keyword>
<dbReference type="Pfam" id="PF00619">
    <property type="entry name" value="CARD"/>
    <property type="match status" value="1"/>
</dbReference>
<dbReference type="InterPro" id="IPR027417">
    <property type="entry name" value="P-loop_NTPase"/>
</dbReference>
<dbReference type="SUPFAM" id="SSF47986">
    <property type="entry name" value="DEATH domain"/>
    <property type="match status" value="1"/>
</dbReference>
<gene>
    <name evidence="3" type="ORF">JZ751_022073</name>
</gene>
<evidence type="ECO:0000313" key="4">
    <source>
        <dbReference type="Proteomes" id="UP000824540"/>
    </source>
</evidence>
<dbReference type="Gene3D" id="3.40.50.300">
    <property type="entry name" value="P-loop containing nucleotide triphosphate hydrolases"/>
    <property type="match status" value="1"/>
</dbReference>
<dbReference type="InterPro" id="IPR011029">
    <property type="entry name" value="DEATH-like_dom_sf"/>
</dbReference>
<proteinExistence type="predicted"/>
<evidence type="ECO:0000259" key="2">
    <source>
        <dbReference type="PROSITE" id="PS50209"/>
    </source>
</evidence>
<accession>A0A8T2MT13</accession>
<protein>
    <recommendedName>
        <fullName evidence="2">CARD domain-containing protein</fullName>
    </recommendedName>
</protein>
<organism evidence="3 4">
    <name type="scientific">Albula glossodonta</name>
    <name type="common">roundjaw bonefish</name>
    <dbReference type="NCBI Taxonomy" id="121402"/>
    <lineage>
        <taxon>Eukaryota</taxon>
        <taxon>Metazoa</taxon>
        <taxon>Chordata</taxon>
        <taxon>Craniata</taxon>
        <taxon>Vertebrata</taxon>
        <taxon>Euteleostomi</taxon>
        <taxon>Actinopterygii</taxon>
        <taxon>Neopterygii</taxon>
        <taxon>Teleostei</taxon>
        <taxon>Albuliformes</taxon>
        <taxon>Albulidae</taxon>
        <taxon>Albula</taxon>
    </lineage>
</organism>
<comment type="caution">
    <text evidence="3">The sequence shown here is derived from an EMBL/GenBank/DDBJ whole genome shotgun (WGS) entry which is preliminary data.</text>
</comment>
<evidence type="ECO:0000313" key="3">
    <source>
        <dbReference type="EMBL" id="KAG9330793.1"/>
    </source>
</evidence>
<dbReference type="EMBL" id="JAFBMS010000454">
    <property type="protein sequence ID" value="KAG9330793.1"/>
    <property type="molecule type" value="Genomic_DNA"/>
</dbReference>
<feature type="region of interest" description="Disordered" evidence="1">
    <location>
        <begin position="179"/>
        <end position="203"/>
    </location>
</feature>
<dbReference type="Gene3D" id="1.10.533.10">
    <property type="entry name" value="Death Domain, Fas"/>
    <property type="match status" value="1"/>
</dbReference>
<sequence length="251" mass="28459">MELIGHSVWKHTVVLLITKEENLNINDKAIEWLQRKCGNECLVFNKKKKTEAAQVMKELVDQAKIVAVQYDGEQNPMEEHRVMTEHNISEQQIMQGNGKKKNWLYKVRKSFAERVSKAVLSQLLNDLLEDGVLNEGEVESIEEEKSNLAKAFSFIDTVRKKGEKASKKLISRFQRPDGMTCCPQSSGAPDPKPPHDHLPYNGTSRSAPTGLWVGVELGNWDWNWDCTNRDMGGCGVRELGLCQQGYGWGWS</sequence>
<dbReference type="GO" id="GO:0042981">
    <property type="term" value="P:regulation of apoptotic process"/>
    <property type="evidence" value="ECO:0007669"/>
    <property type="project" value="InterPro"/>
</dbReference>
<reference evidence="3" key="1">
    <citation type="thesis" date="2021" institute="BYU ScholarsArchive" country="Provo, UT, USA">
        <title>Applications of and Algorithms for Genome Assembly and Genomic Analyses with an Emphasis on Marine Teleosts.</title>
        <authorList>
            <person name="Pickett B.D."/>
        </authorList>
    </citation>
    <scope>NUCLEOTIDE SEQUENCE</scope>
    <source>
        <strain evidence="3">HI-2016</strain>
    </source>
</reference>
<evidence type="ECO:0000256" key="1">
    <source>
        <dbReference type="SAM" id="MobiDB-lite"/>
    </source>
</evidence>
<name>A0A8T2MT13_9TELE</name>
<dbReference type="InterPro" id="IPR001315">
    <property type="entry name" value="CARD"/>
</dbReference>
<dbReference type="Proteomes" id="UP000824540">
    <property type="component" value="Unassembled WGS sequence"/>
</dbReference>
<feature type="domain" description="CARD" evidence="2">
    <location>
        <begin position="96"/>
        <end position="174"/>
    </location>
</feature>
<dbReference type="OrthoDB" id="8869108at2759"/>
<dbReference type="PROSITE" id="PS50209">
    <property type="entry name" value="CARD"/>
    <property type="match status" value="1"/>
</dbReference>